<name>A0A2A5WB42_9GAMM</name>
<reference evidence="6 7" key="1">
    <citation type="submission" date="2017-08" db="EMBL/GenBank/DDBJ databases">
        <title>Fine stratification of microbial communities through a metagenomic profile of the photic zone.</title>
        <authorList>
            <person name="Haro-Moreno J.M."/>
            <person name="Lopez-Perez M."/>
            <person name="De La Torre J."/>
            <person name="Picazo A."/>
            <person name="Camacho A."/>
            <person name="Rodriguez-Valera F."/>
        </authorList>
    </citation>
    <scope>NUCLEOTIDE SEQUENCE [LARGE SCALE GENOMIC DNA]</scope>
    <source>
        <strain evidence="6">MED-G28</strain>
    </source>
</reference>
<protein>
    <recommendedName>
        <fullName evidence="5">Cytochrome c domain-containing protein</fullName>
    </recommendedName>
</protein>
<dbReference type="Gene3D" id="1.10.760.10">
    <property type="entry name" value="Cytochrome c-like domain"/>
    <property type="match status" value="1"/>
</dbReference>
<evidence type="ECO:0000313" key="6">
    <source>
        <dbReference type="EMBL" id="PDH33690.1"/>
    </source>
</evidence>
<dbReference type="SUPFAM" id="SSF46626">
    <property type="entry name" value="Cytochrome c"/>
    <property type="match status" value="1"/>
</dbReference>
<keyword evidence="1 4" id="KW-0349">Heme</keyword>
<sequence length="521" mass="57215">MHCFSKGASDFRKISISAFALLSVTLIPVCTGTLYAAVEPALTFEALYEQQCAVCHGNELQGEAIGVPLVGRDLLHGQSLEELAISIADGFPDSGMPAWSETLSTNQIRTLAVFIAEQRDSMPNGVFNVSTPMQFPEGVVASDKHSFTAVPVVEGLEELIFSMEILPDKQFLVTERTGGLLLISADGQESTMIQGTPKGYYNDANPRNGIGSMLEVILHPGYADNGWIYLHFSDRCEDCTVQSRQFNRPASMNKVVRGRIEDDQWIDQETIIEFDKASYQIGSDIGAGGRVAFDSEGHLFFSIGARSPNTMSGVQDLALPWGKIHRVNLDGSIPEDNPYVGDDSALDSIWSRGHRSPHGLEVNPLSDELWSTEMGPRGGDELNIIEPGGNFGWPLHSLGINYSGTEVNYGRDELEFFRIEDIVMPLVDFTPSPAVSSFIFYQGDAFPEWKNDILMGTLKAQQLFRFSLDGNRVIEQEILLDDFARIRDIESGVDGEVYLLLENGAGSKIARLMPGSVEVAE</sequence>
<dbReference type="GO" id="GO:0009055">
    <property type="term" value="F:electron transfer activity"/>
    <property type="evidence" value="ECO:0007669"/>
    <property type="project" value="InterPro"/>
</dbReference>
<dbReference type="Proteomes" id="UP000219329">
    <property type="component" value="Unassembled WGS sequence"/>
</dbReference>
<comment type="caution">
    <text evidence="6">The sequence shown here is derived from an EMBL/GenBank/DDBJ whole genome shotgun (WGS) entry which is preliminary data.</text>
</comment>
<dbReference type="InterPro" id="IPR012938">
    <property type="entry name" value="Glc/Sorbosone_DH"/>
</dbReference>
<gene>
    <name evidence="6" type="ORF">CNF02_08175</name>
</gene>
<dbReference type="AlphaFoldDB" id="A0A2A5WB42"/>
<dbReference type="Pfam" id="PF13442">
    <property type="entry name" value="Cytochrome_CBB3"/>
    <property type="match status" value="1"/>
</dbReference>
<evidence type="ECO:0000313" key="7">
    <source>
        <dbReference type="Proteomes" id="UP000219329"/>
    </source>
</evidence>
<dbReference type="EMBL" id="NTJZ01000007">
    <property type="protein sequence ID" value="PDH33690.1"/>
    <property type="molecule type" value="Genomic_DNA"/>
</dbReference>
<dbReference type="InterPro" id="IPR009056">
    <property type="entry name" value="Cyt_c-like_dom"/>
</dbReference>
<dbReference type="PANTHER" id="PTHR19328:SF75">
    <property type="entry name" value="ALDOSE SUGAR DEHYDROGENASE YLII"/>
    <property type="match status" value="1"/>
</dbReference>
<dbReference type="PANTHER" id="PTHR19328">
    <property type="entry name" value="HEDGEHOG-INTERACTING PROTEIN"/>
    <property type="match status" value="1"/>
</dbReference>
<organism evidence="6 7">
    <name type="scientific">OM182 bacterium MED-G28</name>
    <dbReference type="NCBI Taxonomy" id="1986256"/>
    <lineage>
        <taxon>Bacteria</taxon>
        <taxon>Pseudomonadati</taxon>
        <taxon>Pseudomonadota</taxon>
        <taxon>Gammaproteobacteria</taxon>
        <taxon>OMG group</taxon>
        <taxon>OM182 clade</taxon>
    </lineage>
</organism>
<dbReference type="InterPro" id="IPR036909">
    <property type="entry name" value="Cyt_c-like_dom_sf"/>
</dbReference>
<dbReference type="GO" id="GO:0020037">
    <property type="term" value="F:heme binding"/>
    <property type="evidence" value="ECO:0007669"/>
    <property type="project" value="InterPro"/>
</dbReference>
<proteinExistence type="predicted"/>
<accession>A0A2A5WB42</accession>
<evidence type="ECO:0000256" key="1">
    <source>
        <dbReference type="ARBA" id="ARBA00022617"/>
    </source>
</evidence>
<evidence type="ECO:0000259" key="5">
    <source>
        <dbReference type="PROSITE" id="PS51007"/>
    </source>
</evidence>
<dbReference type="InterPro" id="IPR011042">
    <property type="entry name" value="6-blade_b-propeller_TolB-like"/>
</dbReference>
<dbReference type="SUPFAM" id="SSF50952">
    <property type="entry name" value="Soluble quinoprotein glucose dehydrogenase"/>
    <property type="match status" value="1"/>
</dbReference>
<dbReference type="InterPro" id="IPR011041">
    <property type="entry name" value="Quinoprot_gluc/sorb_DH_b-prop"/>
</dbReference>
<evidence type="ECO:0000256" key="3">
    <source>
        <dbReference type="ARBA" id="ARBA00023004"/>
    </source>
</evidence>
<dbReference type="PROSITE" id="PS51007">
    <property type="entry name" value="CYTC"/>
    <property type="match status" value="1"/>
</dbReference>
<dbReference type="Gene3D" id="2.120.10.30">
    <property type="entry name" value="TolB, C-terminal domain"/>
    <property type="match status" value="1"/>
</dbReference>
<feature type="domain" description="Cytochrome c" evidence="5">
    <location>
        <begin position="35"/>
        <end position="119"/>
    </location>
</feature>
<dbReference type="GO" id="GO:0046872">
    <property type="term" value="F:metal ion binding"/>
    <property type="evidence" value="ECO:0007669"/>
    <property type="project" value="UniProtKB-KW"/>
</dbReference>
<dbReference type="Pfam" id="PF07995">
    <property type="entry name" value="GSDH"/>
    <property type="match status" value="1"/>
</dbReference>
<evidence type="ECO:0000256" key="2">
    <source>
        <dbReference type="ARBA" id="ARBA00022723"/>
    </source>
</evidence>
<evidence type="ECO:0000256" key="4">
    <source>
        <dbReference type="PROSITE-ProRule" id="PRU00433"/>
    </source>
</evidence>
<keyword evidence="2 4" id="KW-0479">Metal-binding</keyword>
<keyword evidence="3 4" id="KW-0408">Iron</keyword>